<dbReference type="KEGG" id="svp:Pan189_01670"/>
<dbReference type="RefSeq" id="WP_145362081.1">
    <property type="nucleotide sequence ID" value="NZ_CP036268.1"/>
</dbReference>
<gene>
    <name evidence="1" type="ORF">Pan189_01670</name>
</gene>
<name>A0A517QW29_9PLAN</name>
<dbReference type="AlphaFoldDB" id="A0A517QW29"/>
<evidence type="ECO:0000313" key="1">
    <source>
        <dbReference type="EMBL" id="QDT35814.1"/>
    </source>
</evidence>
<sequence length="81" mass="8689">MKSVEISDAAAELAKELVSRGEFSSDAEAIEESLRRATAETSIEHKIELGLAELDAGKSISSAEVFARIDRLIAERVPTDG</sequence>
<dbReference type="Proteomes" id="UP000317318">
    <property type="component" value="Chromosome"/>
</dbReference>
<keyword evidence="2" id="KW-1185">Reference proteome</keyword>
<accession>A0A517QW29</accession>
<evidence type="ECO:0000313" key="2">
    <source>
        <dbReference type="Proteomes" id="UP000317318"/>
    </source>
</evidence>
<dbReference type="EMBL" id="CP036268">
    <property type="protein sequence ID" value="QDT35814.1"/>
    <property type="molecule type" value="Genomic_DNA"/>
</dbReference>
<reference evidence="1 2" key="1">
    <citation type="submission" date="2019-02" db="EMBL/GenBank/DDBJ databases">
        <title>Deep-cultivation of Planctomycetes and their phenomic and genomic characterization uncovers novel biology.</title>
        <authorList>
            <person name="Wiegand S."/>
            <person name="Jogler M."/>
            <person name="Boedeker C."/>
            <person name="Pinto D."/>
            <person name="Vollmers J."/>
            <person name="Rivas-Marin E."/>
            <person name="Kohn T."/>
            <person name="Peeters S.H."/>
            <person name="Heuer A."/>
            <person name="Rast P."/>
            <person name="Oberbeckmann S."/>
            <person name="Bunk B."/>
            <person name="Jeske O."/>
            <person name="Meyerdierks A."/>
            <person name="Storesund J.E."/>
            <person name="Kallscheuer N."/>
            <person name="Luecker S."/>
            <person name="Lage O.M."/>
            <person name="Pohl T."/>
            <person name="Merkel B.J."/>
            <person name="Hornburger P."/>
            <person name="Mueller R.-W."/>
            <person name="Bruemmer F."/>
            <person name="Labrenz M."/>
            <person name="Spormann A.M."/>
            <person name="Op den Camp H."/>
            <person name="Overmann J."/>
            <person name="Amann R."/>
            <person name="Jetten M.S.M."/>
            <person name="Mascher T."/>
            <person name="Medema M.H."/>
            <person name="Devos D.P."/>
            <person name="Kaster A.-K."/>
            <person name="Ovreas L."/>
            <person name="Rohde M."/>
            <person name="Galperin M.Y."/>
            <person name="Jogler C."/>
        </authorList>
    </citation>
    <scope>NUCLEOTIDE SEQUENCE [LARGE SCALE GENOMIC DNA]</scope>
    <source>
        <strain evidence="1 2">Pan189</strain>
    </source>
</reference>
<proteinExistence type="predicted"/>
<organism evidence="1 2">
    <name type="scientific">Stratiformator vulcanicus</name>
    <dbReference type="NCBI Taxonomy" id="2527980"/>
    <lineage>
        <taxon>Bacteria</taxon>
        <taxon>Pseudomonadati</taxon>
        <taxon>Planctomycetota</taxon>
        <taxon>Planctomycetia</taxon>
        <taxon>Planctomycetales</taxon>
        <taxon>Planctomycetaceae</taxon>
        <taxon>Stratiformator</taxon>
    </lineage>
</organism>
<protein>
    <recommendedName>
        <fullName evidence="3">Antitoxin ParD1</fullName>
    </recommendedName>
</protein>
<evidence type="ECO:0008006" key="3">
    <source>
        <dbReference type="Google" id="ProtNLM"/>
    </source>
</evidence>